<dbReference type="AlphaFoldDB" id="A0A4U5JTJ9"/>
<dbReference type="PANTHER" id="PTHR43685:SF2">
    <property type="entry name" value="GLYCOSYLTRANSFERASE 2-LIKE DOMAIN-CONTAINING PROTEIN"/>
    <property type="match status" value="1"/>
</dbReference>
<dbReference type="OrthoDB" id="9179784at2"/>
<dbReference type="Pfam" id="PF13439">
    <property type="entry name" value="Glyco_transf_4"/>
    <property type="match status" value="1"/>
</dbReference>
<evidence type="ECO:0000259" key="1">
    <source>
        <dbReference type="Pfam" id="PF00535"/>
    </source>
</evidence>
<reference evidence="3 4" key="1">
    <citation type="submission" date="2019-04" db="EMBL/GenBank/DDBJ databases">
        <title>Reference strain of H23.</title>
        <authorList>
            <person name="Luo X."/>
        </authorList>
    </citation>
    <scope>NUCLEOTIDE SEQUENCE [LARGE SCALE GENOMIC DNA]</scope>
    <source>
        <strain evidence="3 4">H23</strain>
    </source>
</reference>
<comment type="caution">
    <text evidence="3">The sequence shown here is derived from an EMBL/GenBank/DDBJ whole genome shotgun (WGS) entry which is preliminary data.</text>
</comment>
<dbReference type="Pfam" id="PF13692">
    <property type="entry name" value="Glyco_trans_1_4"/>
    <property type="match status" value="1"/>
</dbReference>
<feature type="domain" description="Glycosyltransferase 2-like" evidence="1">
    <location>
        <begin position="411"/>
        <end position="538"/>
    </location>
</feature>
<dbReference type="Proteomes" id="UP000308707">
    <property type="component" value="Unassembled WGS sequence"/>
</dbReference>
<dbReference type="SUPFAM" id="SSF53448">
    <property type="entry name" value="Nucleotide-diphospho-sugar transferases"/>
    <property type="match status" value="1"/>
</dbReference>
<feature type="domain" description="Glycosyltransferase subfamily 4-like N-terminal" evidence="2">
    <location>
        <begin position="68"/>
        <end position="207"/>
    </location>
</feature>
<evidence type="ECO:0000259" key="2">
    <source>
        <dbReference type="Pfam" id="PF13439"/>
    </source>
</evidence>
<dbReference type="Gene3D" id="3.90.550.10">
    <property type="entry name" value="Spore Coat Polysaccharide Biosynthesis Protein SpsA, Chain A"/>
    <property type="match status" value="1"/>
</dbReference>
<dbReference type="EMBL" id="SZUA01000003">
    <property type="protein sequence ID" value="TKR29719.1"/>
    <property type="molecule type" value="Genomic_DNA"/>
</dbReference>
<dbReference type="SUPFAM" id="SSF53756">
    <property type="entry name" value="UDP-Glycosyltransferase/glycogen phosphorylase"/>
    <property type="match status" value="1"/>
</dbReference>
<proteinExistence type="predicted"/>
<dbReference type="GO" id="GO:0016757">
    <property type="term" value="F:glycosyltransferase activity"/>
    <property type="evidence" value="ECO:0007669"/>
    <property type="project" value="UniProtKB-ARBA"/>
</dbReference>
<name>A0A4U5JTJ9_9GAMM</name>
<accession>A0A4U5JTJ9</accession>
<dbReference type="Pfam" id="PF00535">
    <property type="entry name" value="Glycos_transf_2"/>
    <property type="match status" value="1"/>
</dbReference>
<dbReference type="InterPro" id="IPR050834">
    <property type="entry name" value="Glycosyltransf_2"/>
</dbReference>
<dbReference type="RefSeq" id="WP_137268122.1">
    <property type="nucleotide sequence ID" value="NZ_SZUA01000003.1"/>
</dbReference>
<dbReference type="InterPro" id="IPR029044">
    <property type="entry name" value="Nucleotide-diphossugar_trans"/>
</dbReference>
<dbReference type="InterPro" id="IPR028098">
    <property type="entry name" value="Glyco_trans_4-like_N"/>
</dbReference>
<dbReference type="CDD" id="cd00761">
    <property type="entry name" value="Glyco_tranf_GTA_type"/>
    <property type="match status" value="1"/>
</dbReference>
<dbReference type="Gene3D" id="3.40.50.2000">
    <property type="entry name" value="Glycogen Phosphorylase B"/>
    <property type="match status" value="2"/>
</dbReference>
<evidence type="ECO:0000313" key="4">
    <source>
        <dbReference type="Proteomes" id="UP000308707"/>
    </source>
</evidence>
<dbReference type="PANTHER" id="PTHR43685">
    <property type="entry name" value="GLYCOSYLTRANSFERASE"/>
    <property type="match status" value="1"/>
</dbReference>
<protein>
    <submittedName>
        <fullName evidence="3">Glycosyltransferase</fullName>
    </submittedName>
</protein>
<dbReference type="CDD" id="cd03801">
    <property type="entry name" value="GT4_PimA-like"/>
    <property type="match status" value="1"/>
</dbReference>
<organism evidence="3 4">
    <name type="scientific">Luteimonas gilva</name>
    <dbReference type="NCBI Taxonomy" id="2572684"/>
    <lineage>
        <taxon>Bacteria</taxon>
        <taxon>Pseudomonadati</taxon>
        <taxon>Pseudomonadota</taxon>
        <taxon>Gammaproteobacteria</taxon>
        <taxon>Lysobacterales</taxon>
        <taxon>Lysobacteraceae</taxon>
        <taxon>Luteimonas</taxon>
    </lineage>
</organism>
<evidence type="ECO:0000313" key="3">
    <source>
        <dbReference type="EMBL" id="TKR29719.1"/>
    </source>
</evidence>
<keyword evidence="3" id="KW-0808">Transferase</keyword>
<keyword evidence="4" id="KW-1185">Reference proteome</keyword>
<dbReference type="InterPro" id="IPR001173">
    <property type="entry name" value="Glyco_trans_2-like"/>
</dbReference>
<gene>
    <name evidence="3" type="ORF">FCE95_16505</name>
</gene>
<sequence>MSKVTIIDMQPITPAVGGGRQRLLGLYHALGPDMHATYVGTYDWRGEAPRDQMLTPNLREVLVPLSEAHHASAEALADRMEGRVMIDIAFADQVHLSPAFLDVARRHIEEADIVVFSHPWAYPALREAVDRRQLLVYDSHNVESVLRLSLHEDLPQAAQLLRRAVECELQLCRDADLIVACSHEDRETFARIYEVPWSKLRIAVNGIFSFAVGATGPDEKRRAREELGLGDRPVVVFLGSDYGPNNAAAAYIADELAAAVPRADYALIGSCCQALDGRSRSNVRLLGVLGEEDKRRWMRAADVAVNPLDAGSGTSIKMFDFMSASLPVVTTPIGARGIVSPGEPPFVACAMADIPRTLNGLLDDAGRRASIGEKARKVVEDFYSWERISPDLGRLLQKFLSQRQREKPRFSVVVPTYERHHLLDALAACLEAQEEKDFEVIVVDQSRERWPGADAAYGFDLHYVKSEVKGAVHARNTGGRLATGACIAYTDDDCEPTPQWLANAGKWLADPTVVGVEGLVRSEHVGDPEWRAVTNVGFEGVGFMTANLFVKNDVFQRLDGFDLSFDNPHFREDTDFGWRMQTEGGVPYAADVEVFHPAHRRDIERESQAERNRFFEKDALLLSKHPERYRQLFLAEAHFLNTAGFWDHLARGAEKYRVSLPAWLDEYKAS</sequence>